<feature type="region of interest" description="Disordered" evidence="1">
    <location>
        <begin position="308"/>
        <end position="346"/>
    </location>
</feature>
<accession>A0A848INW6</accession>
<feature type="compositionally biased region" description="Low complexity" evidence="1">
    <location>
        <begin position="312"/>
        <end position="328"/>
    </location>
</feature>
<evidence type="ECO:0000313" key="2">
    <source>
        <dbReference type="EMBL" id="NMM01485.1"/>
    </source>
</evidence>
<feature type="region of interest" description="Disordered" evidence="1">
    <location>
        <begin position="256"/>
        <end position="277"/>
    </location>
</feature>
<protein>
    <submittedName>
        <fullName evidence="2">Uncharacterized protein</fullName>
    </submittedName>
</protein>
<evidence type="ECO:0000313" key="3">
    <source>
        <dbReference type="Proteomes" id="UP000544134"/>
    </source>
</evidence>
<gene>
    <name evidence="2" type="ORF">HHL24_26550</name>
</gene>
<organism evidence="2 3">
    <name type="scientific">Paraburkholderia polaris</name>
    <dbReference type="NCBI Taxonomy" id="2728848"/>
    <lineage>
        <taxon>Bacteria</taxon>
        <taxon>Pseudomonadati</taxon>
        <taxon>Pseudomonadota</taxon>
        <taxon>Betaproteobacteria</taxon>
        <taxon>Burkholderiales</taxon>
        <taxon>Burkholderiaceae</taxon>
        <taxon>Paraburkholderia</taxon>
    </lineage>
</organism>
<feature type="compositionally biased region" description="Basic and acidic residues" evidence="1">
    <location>
        <begin position="259"/>
        <end position="277"/>
    </location>
</feature>
<evidence type="ECO:0000256" key="1">
    <source>
        <dbReference type="SAM" id="MobiDB-lite"/>
    </source>
</evidence>
<name>A0A848INW6_9BURK</name>
<dbReference type="AlphaFoldDB" id="A0A848INW6"/>
<keyword evidence="3" id="KW-1185">Reference proteome</keyword>
<sequence>MRVEDITDLHVSYARAQMNRGAIPLPPIKSKRASFVPELPPVNAVPVELALEVPGQPVPPPPSVAEAAAISAPAPSVVDTVVIQKTVPVVDAQFADLPSGATGPTVGTAEPNAMTPRRPGFALKASYLAIAAAIAASLALLSYPAVHTHLHVSEPPRKVAAVQAKQPKTEMTIPVVPTAASAASGQSGVTLPYDNVAAPGSGTQMNAAPTRPVIAAGPPPPFKPAPPTGPLSHPLTAQDLMPDSPKPDFVRPASGLAHVDPRDFTGRQSRAAEPDTRVVEVQADGSGDAHPATVYEAPIRKVIRSLHRMVQPAPTATTKAPAAASAPPARHPDAAQTDPSGDQRLF</sequence>
<dbReference type="Proteomes" id="UP000544134">
    <property type="component" value="Unassembled WGS sequence"/>
</dbReference>
<proteinExistence type="predicted"/>
<reference evidence="2 3" key="1">
    <citation type="submission" date="2020-04" db="EMBL/GenBank/DDBJ databases">
        <title>Paraburkholderia sp. RP-4-7 isolated from soil.</title>
        <authorList>
            <person name="Dahal R.H."/>
        </authorList>
    </citation>
    <scope>NUCLEOTIDE SEQUENCE [LARGE SCALE GENOMIC DNA]</scope>
    <source>
        <strain evidence="2 3">RP-4-7</strain>
    </source>
</reference>
<dbReference type="EMBL" id="JABBGJ010000031">
    <property type="protein sequence ID" value="NMM01485.1"/>
    <property type="molecule type" value="Genomic_DNA"/>
</dbReference>
<comment type="caution">
    <text evidence="2">The sequence shown here is derived from an EMBL/GenBank/DDBJ whole genome shotgun (WGS) entry which is preliminary data.</text>
</comment>